<dbReference type="Gene3D" id="1.20.1260.10">
    <property type="match status" value="2"/>
</dbReference>
<protein>
    <recommendedName>
        <fullName evidence="4">DUF3231 family protein</fullName>
    </recommendedName>
</protein>
<evidence type="ECO:0000313" key="2">
    <source>
        <dbReference type="EMBL" id="MDQ0269005.1"/>
    </source>
</evidence>
<gene>
    <name evidence="2" type="ORF">J2S17_000875</name>
</gene>
<dbReference type="Pfam" id="PF11553">
    <property type="entry name" value="DUF3231"/>
    <property type="match status" value="2"/>
</dbReference>
<comment type="caution">
    <text evidence="2">The sequence shown here is derived from an EMBL/GenBank/DDBJ whole genome shotgun (WGS) entry which is preliminary data.</text>
</comment>
<reference evidence="2 3" key="1">
    <citation type="submission" date="2023-07" db="EMBL/GenBank/DDBJ databases">
        <title>Genomic Encyclopedia of Type Strains, Phase IV (KMG-IV): sequencing the most valuable type-strain genomes for metagenomic binning, comparative biology and taxonomic classification.</title>
        <authorList>
            <person name="Goeker M."/>
        </authorList>
    </citation>
    <scope>NUCLEOTIDE SEQUENCE [LARGE SCALE GENOMIC DNA]</scope>
    <source>
        <strain evidence="2 3">DSM 23494</strain>
    </source>
</reference>
<keyword evidence="3" id="KW-1185">Reference proteome</keyword>
<dbReference type="InterPro" id="IPR021617">
    <property type="entry name" value="DUF3231"/>
</dbReference>
<dbReference type="InterPro" id="IPR012347">
    <property type="entry name" value="Ferritin-like"/>
</dbReference>
<accession>A0ABU0ACM3</accession>
<dbReference type="Proteomes" id="UP001238088">
    <property type="component" value="Unassembled WGS sequence"/>
</dbReference>
<keyword evidence="1" id="KW-0472">Membrane</keyword>
<dbReference type="RefSeq" id="WP_307472228.1">
    <property type="nucleotide sequence ID" value="NZ_JAUSUB010000003.1"/>
</dbReference>
<evidence type="ECO:0008006" key="4">
    <source>
        <dbReference type="Google" id="ProtNLM"/>
    </source>
</evidence>
<name>A0ABU0ACM3_9BACI</name>
<sequence length="337" mass="38146">MTEMDQRLTSAEMAQLWNAYMNNNMYMCVLKFFKEKTEDNDLCAIIDFAIETCEKLVNEIIGIYEKEDHPIQKSVTVEEDVNLQAPLLYSEVLMLSYIHDMTRYGMIGYSTAVSIAVRSDVLELFTESLHLDIELYKKALKLLQDKGVYYRNPSVPIPEKVEIAKKEGYLSGFIGEQRALTVIEIMNIYNDMQRNALGKALLLGFSQTAASPDVIKFMTKGVRLFNESVEEFTKTLIKENISVSSTWDSEVLNSTTPPFSDKLMMMQVVMYIATISGFYGTALGTSSRRDLGVMYGKLMAEILSLGNEAAKILITNGWLEQAPQSIDHNHIAKLKKK</sequence>
<keyword evidence="1" id="KW-1133">Transmembrane helix</keyword>
<evidence type="ECO:0000256" key="1">
    <source>
        <dbReference type="SAM" id="Phobius"/>
    </source>
</evidence>
<organism evidence="2 3">
    <name type="scientific">Cytobacillus purgationiresistens</name>
    <dbReference type="NCBI Taxonomy" id="863449"/>
    <lineage>
        <taxon>Bacteria</taxon>
        <taxon>Bacillati</taxon>
        <taxon>Bacillota</taxon>
        <taxon>Bacilli</taxon>
        <taxon>Bacillales</taxon>
        <taxon>Bacillaceae</taxon>
        <taxon>Cytobacillus</taxon>
    </lineage>
</organism>
<keyword evidence="1" id="KW-0812">Transmembrane</keyword>
<evidence type="ECO:0000313" key="3">
    <source>
        <dbReference type="Proteomes" id="UP001238088"/>
    </source>
</evidence>
<dbReference type="EMBL" id="JAUSUB010000003">
    <property type="protein sequence ID" value="MDQ0269005.1"/>
    <property type="molecule type" value="Genomic_DNA"/>
</dbReference>
<proteinExistence type="predicted"/>
<feature type="transmembrane region" description="Helical" evidence="1">
    <location>
        <begin position="263"/>
        <end position="284"/>
    </location>
</feature>